<dbReference type="EMBL" id="HG994371">
    <property type="protein sequence ID" value="CAF2029152.1"/>
    <property type="molecule type" value="Genomic_DNA"/>
</dbReference>
<protein>
    <submittedName>
        <fullName evidence="2">(rape) hypothetical protein</fullName>
    </submittedName>
</protein>
<feature type="region of interest" description="Disordered" evidence="1">
    <location>
        <begin position="1"/>
        <end position="110"/>
    </location>
</feature>
<evidence type="ECO:0000256" key="1">
    <source>
        <dbReference type="SAM" id="MobiDB-lite"/>
    </source>
</evidence>
<dbReference type="AlphaFoldDB" id="A0A816NEQ8"/>
<dbReference type="Proteomes" id="UP001295469">
    <property type="component" value="Chromosome C07"/>
</dbReference>
<gene>
    <name evidence="2" type="ORF">DARMORV10_C07P56010.1</name>
</gene>
<sequence>MLLERRESHSSACPHPKSQTQKLSTLLHRSRHQRSLTASPTFAASLTVSQPPLTAASILDEEDAISKLHRHPPPSSTSSFSRRNMSERISRSPRGQHSPQGKLSRPRETI</sequence>
<feature type="compositionally biased region" description="Polar residues" evidence="1">
    <location>
        <begin position="35"/>
        <end position="52"/>
    </location>
</feature>
<reference evidence="2" key="1">
    <citation type="submission" date="2021-01" db="EMBL/GenBank/DDBJ databases">
        <authorList>
            <consortium name="Genoscope - CEA"/>
            <person name="William W."/>
        </authorList>
    </citation>
    <scope>NUCLEOTIDE SEQUENCE</scope>
</reference>
<accession>A0A816NEQ8</accession>
<evidence type="ECO:0000313" key="2">
    <source>
        <dbReference type="EMBL" id="CAF2029152.1"/>
    </source>
</evidence>
<name>A0A816NEQ8_BRANA</name>
<organism evidence="2">
    <name type="scientific">Brassica napus</name>
    <name type="common">Rape</name>
    <dbReference type="NCBI Taxonomy" id="3708"/>
    <lineage>
        <taxon>Eukaryota</taxon>
        <taxon>Viridiplantae</taxon>
        <taxon>Streptophyta</taxon>
        <taxon>Embryophyta</taxon>
        <taxon>Tracheophyta</taxon>
        <taxon>Spermatophyta</taxon>
        <taxon>Magnoliopsida</taxon>
        <taxon>eudicotyledons</taxon>
        <taxon>Gunneridae</taxon>
        <taxon>Pentapetalae</taxon>
        <taxon>rosids</taxon>
        <taxon>malvids</taxon>
        <taxon>Brassicales</taxon>
        <taxon>Brassicaceae</taxon>
        <taxon>Brassiceae</taxon>
        <taxon>Brassica</taxon>
    </lineage>
</organism>
<proteinExistence type="predicted"/>